<gene>
    <name evidence="1" type="ORF">LCGC14_1238500</name>
</gene>
<sequence length="85" mass="9535">MGFSNKDEPIGEDSYLHQIIEQLKKDKCPCCGHGKKCTLHICDKSECAENKKLIGKLRIMAENLHPTLGKSILDAVNIIEQLQTK</sequence>
<accession>A0A0F9PAP8</accession>
<proteinExistence type="predicted"/>
<evidence type="ECO:0000313" key="1">
    <source>
        <dbReference type="EMBL" id="KKM90447.1"/>
    </source>
</evidence>
<reference evidence="1" key="1">
    <citation type="journal article" date="2015" name="Nature">
        <title>Complex archaea that bridge the gap between prokaryotes and eukaryotes.</title>
        <authorList>
            <person name="Spang A."/>
            <person name="Saw J.H."/>
            <person name="Jorgensen S.L."/>
            <person name="Zaremba-Niedzwiedzka K."/>
            <person name="Martijn J."/>
            <person name="Lind A.E."/>
            <person name="van Eijk R."/>
            <person name="Schleper C."/>
            <person name="Guy L."/>
            <person name="Ettema T.J."/>
        </authorList>
    </citation>
    <scope>NUCLEOTIDE SEQUENCE</scope>
</reference>
<organism evidence="1">
    <name type="scientific">marine sediment metagenome</name>
    <dbReference type="NCBI Taxonomy" id="412755"/>
    <lineage>
        <taxon>unclassified sequences</taxon>
        <taxon>metagenomes</taxon>
        <taxon>ecological metagenomes</taxon>
    </lineage>
</organism>
<name>A0A0F9PAP8_9ZZZZ</name>
<dbReference type="AlphaFoldDB" id="A0A0F9PAP8"/>
<comment type="caution">
    <text evidence="1">The sequence shown here is derived from an EMBL/GenBank/DDBJ whole genome shotgun (WGS) entry which is preliminary data.</text>
</comment>
<dbReference type="EMBL" id="LAZR01006671">
    <property type="protein sequence ID" value="KKM90447.1"/>
    <property type="molecule type" value="Genomic_DNA"/>
</dbReference>
<protein>
    <submittedName>
        <fullName evidence="1">Uncharacterized protein</fullName>
    </submittedName>
</protein>